<dbReference type="Proteomes" id="UP000054350">
    <property type="component" value="Unassembled WGS sequence"/>
</dbReference>
<reference evidence="2 3" key="1">
    <citation type="submission" date="2009-11" db="EMBL/GenBank/DDBJ databases">
        <title>Annotation of Allomyces macrogynus ATCC 38327.</title>
        <authorList>
            <consortium name="The Broad Institute Genome Sequencing Platform"/>
            <person name="Russ C."/>
            <person name="Cuomo C."/>
            <person name="Burger G."/>
            <person name="Gray M.W."/>
            <person name="Holland P.W.H."/>
            <person name="King N."/>
            <person name="Lang F.B.F."/>
            <person name="Roger A.J."/>
            <person name="Ruiz-Trillo I."/>
            <person name="Young S.K."/>
            <person name="Zeng Q."/>
            <person name="Gargeya S."/>
            <person name="Fitzgerald M."/>
            <person name="Haas B."/>
            <person name="Abouelleil A."/>
            <person name="Alvarado L."/>
            <person name="Arachchi H.M."/>
            <person name="Berlin A."/>
            <person name="Chapman S.B."/>
            <person name="Gearin G."/>
            <person name="Goldberg J."/>
            <person name="Griggs A."/>
            <person name="Gujja S."/>
            <person name="Hansen M."/>
            <person name="Heiman D."/>
            <person name="Howarth C."/>
            <person name="Larimer J."/>
            <person name="Lui A."/>
            <person name="MacDonald P.J.P."/>
            <person name="McCowen C."/>
            <person name="Montmayeur A."/>
            <person name="Murphy C."/>
            <person name="Neiman D."/>
            <person name="Pearson M."/>
            <person name="Priest M."/>
            <person name="Roberts A."/>
            <person name="Saif S."/>
            <person name="Shea T."/>
            <person name="Sisk P."/>
            <person name="Stolte C."/>
            <person name="Sykes S."/>
            <person name="Wortman J."/>
            <person name="Nusbaum C."/>
            <person name="Birren B."/>
        </authorList>
    </citation>
    <scope>NUCLEOTIDE SEQUENCE [LARGE SCALE GENOMIC DNA]</scope>
    <source>
        <strain evidence="2 3">ATCC 38327</strain>
    </source>
</reference>
<dbReference type="EMBL" id="GG745359">
    <property type="protein sequence ID" value="KNE69037.1"/>
    <property type="molecule type" value="Genomic_DNA"/>
</dbReference>
<dbReference type="EMBL" id="GG745359">
    <property type="protein sequence ID" value="KNE69038.1"/>
    <property type="molecule type" value="Genomic_DNA"/>
</dbReference>
<proteinExistence type="predicted"/>
<feature type="region of interest" description="Disordered" evidence="1">
    <location>
        <begin position="1"/>
        <end position="24"/>
    </location>
</feature>
<evidence type="ECO:0000313" key="3">
    <source>
        <dbReference type="Proteomes" id="UP000054350"/>
    </source>
</evidence>
<protein>
    <submittedName>
        <fullName evidence="2">Uncharacterized protein</fullName>
    </submittedName>
</protein>
<sequence>MARRTRTPNHRHFRIRSPDHPGDRRRLVHVRPHHPTLHPHAARRARPILSRRPNPIPRLPHDRDVRFARAVLAPAMRSVQSSPTATLPSDVPRLRRVPLRRRATTHVRGHRTLGSRERHRTGCRTRAENPAYGELRRRARKSVHVARGRDCAVRRAVPER</sequence>
<gene>
    <name evidence="2" type="ORF">AMAG_13912</name>
</gene>
<accession>A0A0L0T2W2</accession>
<keyword evidence="3" id="KW-1185">Reference proteome</keyword>
<feature type="compositionally biased region" description="Basic residues" evidence="1">
    <location>
        <begin position="1"/>
        <end position="15"/>
    </location>
</feature>
<name>A0A0L0T2W2_ALLM3</name>
<reference evidence="3" key="2">
    <citation type="submission" date="2009-11" db="EMBL/GenBank/DDBJ databases">
        <title>The Genome Sequence of Allomyces macrogynus strain ATCC 38327.</title>
        <authorList>
            <consortium name="The Broad Institute Genome Sequencing Platform"/>
            <person name="Russ C."/>
            <person name="Cuomo C."/>
            <person name="Shea T."/>
            <person name="Young S.K."/>
            <person name="Zeng Q."/>
            <person name="Koehrsen M."/>
            <person name="Haas B."/>
            <person name="Borodovsky M."/>
            <person name="Guigo R."/>
            <person name="Alvarado L."/>
            <person name="Berlin A."/>
            <person name="Borenstein D."/>
            <person name="Chen Z."/>
            <person name="Engels R."/>
            <person name="Freedman E."/>
            <person name="Gellesch M."/>
            <person name="Goldberg J."/>
            <person name="Griggs A."/>
            <person name="Gujja S."/>
            <person name="Heiman D."/>
            <person name="Hepburn T."/>
            <person name="Howarth C."/>
            <person name="Jen D."/>
            <person name="Larson L."/>
            <person name="Lewis B."/>
            <person name="Mehta T."/>
            <person name="Park D."/>
            <person name="Pearson M."/>
            <person name="Roberts A."/>
            <person name="Saif S."/>
            <person name="Shenoy N."/>
            <person name="Sisk P."/>
            <person name="Stolte C."/>
            <person name="Sykes S."/>
            <person name="Walk T."/>
            <person name="White J."/>
            <person name="Yandava C."/>
            <person name="Burger G."/>
            <person name="Gray M.W."/>
            <person name="Holland P.W.H."/>
            <person name="King N."/>
            <person name="Lang F.B.F."/>
            <person name="Roger A.J."/>
            <person name="Ruiz-Trillo I."/>
            <person name="Lander E."/>
            <person name="Nusbaum C."/>
        </authorList>
    </citation>
    <scope>NUCLEOTIDE SEQUENCE [LARGE SCALE GENOMIC DNA]</scope>
    <source>
        <strain evidence="3">ATCC 38327</strain>
    </source>
</reference>
<evidence type="ECO:0000256" key="1">
    <source>
        <dbReference type="SAM" id="MobiDB-lite"/>
    </source>
</evidence>
<organism evidence="2 3">
    <name type="scientific">Allomyces macrogynus (strain ATCC 38327)</name>
    <name type="common">Allomyces javanicus var. macrogynus</name>
    <dbReference type="NCBI Taxonomy" id="578462"/>
    <lineage>
        <taxon>Eukaryota</taxon>
        <taxon>Fungi</taxon>
        <taxon>Fungi incertae sedis</taxon>
        <taxon>Blastocladiomycota</taxon>
        <taxon>Blastocladiomycetes</taxon>
        <taxon>Blastocladiales</taxon>
        <taxon>Blastocladiaceae</taxon>
        <taxon>Allomyces</taxon>
    </lineage>
</organism>
<dbReference type="VEuPathDB" id="FungiDB:AMAG_13912"/>
<dbReference type="AlphaFoldDB" id="A0A0L0T2W2"/>
<evidence type="ECO:0000313" key="2">
    <source>
        <dbReference type="EMBL" id="KNE69037.1"/>
    </source>
</evidence>